<dbReference type="Pfam" id="PF00196">
    <property type="entry name" value="GerE"/>
    <property type="match status" value="1"/>
</dbReference>
<gene>
    <name evidence="5" type="primary">vraR_7</name>
    <name evidence="5" type="ORF">NCTC10797_02560</name>
</gene>
<dbReference type="EMBL" id="LR215973">
    <property type="protein sequence ID" value="VFA98784.1"/>
    <property type="molecule type" value="Genomic_DNA"/>
</dbReference>
<keyword evidence="2" id="KW-0238">DNA-binding</keyword>
<dbReference type="Gene3D" id="3.30.450.40">
    <property type="match status" value="1"/>
</dbReference>
<reference evidence="5 6" key="1">
    <citation type="submission" date="2019-02" db="EMBL/GenBank/DDBJ databases">
        <authorList>
            <consortium name="Pathogen Informatics"/>
        </authorList>
    </citation>
    <scope>NUCLEOTIDE SEQUENCE [LARGE SCALE GENOMIC DNA]</scope>
    <source>
        <strain evidence="5 6">3012STDY6756504</strain>
    </source>
</reference>
<dbReference type="AlphaFoldDB" id="A0A4U8W2V6"/>
<dbReference type="RefSeq" id="WP_130917281.1">
    <property type="nucleotide sequence ID" value="NZ_JADLPK010000010.1"/>
</dbReference>
<dbReference type="SMART" id="SM00421">
    <property type="entry name" value="HTH_LUXR"/>
    <property type="match status" value="1"/>
</dbReference>
<feature type="domain" description="HTH luxR-type" evidence="4">
    <location>
        <begin position="217"/>
        <end position="282"/>
    </location>
</feature>
<accession>A0A4U8W2V6</accession>
<dbReference type="InterPro" id="IPR036388">
    <property type="entry name" value="WH-like_DNA-bd_sf"/>
</dbReference>
<dbReference type="PROSITE" id="PS00622">
    <property type="entry name" value="HTH_LUXR_1"/>
    <property type="match status" value="1"/>
</dbReference>
<evidence type="ECO:0000256" key="1">
    <source>
        <dbReference type="ARBA" id="ARBA00023015"/>
    </source>
</evidence>
<evidence type="ECO:0000259" key="4">
    <source>
        <dbReference type="PROSITE" id="PS50043"/>
    </source>
</evidence>
<dbReference type="InterPro" id="IPR003018">
    <property type="entry name" value="GAF"/>
</dbReference>
<keyword evidence="1" id="KW-0805">Transcription regulation</keyword>
<dbReference type="SUPFAM" id="SSF55781">
    <property type="entry name" value="GAF domain-like"/>
    <property type="match status" value="1"/>
</dbReference>
<organism evidence="5 6">
    <name type="scientific">Nocardia cyriacigeorgica</name>
    <dbReference type="NCBI Taxonomy" id="135487"/>
    <lineage>
        <taxon>Bacteria</taxon>
        <taxon>Bacillati</taxon>
        <taxon>Actinomycetota</taxon>
        <taxon>Actinomycetes</taxon>
        <taxon>Mycobacteriales</taxon>
        <taxon>Nocardiaceae</taxon>
        <taxon>Nocardia</taxon>
    </lineage>
</organism>
<dbReference type="Proteomes" id="UP000290439">
    <property type="component" value="Chromosome"/>
</dbReference>
<dbReference type="GO" id="GO:0006355">
    <property type="term" value="P:regulation of DNA-templated transcription"/>
    <property type="evidence" value="ECO:0007669"/>
    <property type="project" value="InterPro"/>
</dbReference>
<dbReference type="CDD" id="cd06170">
    <property type="entry name" value="LuxR_C_like"/>
    <property type="match status" value="1"/>
</dbReference>
<evidence type="ECO:0000256" key="3">
    <source>
        <dbReference type="ARBA" id="ARBA00023163"/>
    </source>
</evidence>
<dbReference type="Pfam" id="PF01590">
    <property type="entry name" value="GAF"/>
    <property type="match status" value="1"/>
</dbReference>
<dbReference type="SUPFAM" id="SSF46894">
    <property type="entry name" value="C-terminal effector domain of the bipartite response regulators"/>
    <property type="match status" value="1"/>
</dbReference>
<dbReference type="InterPro" id="IPR000792">
    <property type="entry name" value="Tscrpt_reg_LuxR_C"/>
</dbReference>
<dbReference type="GO" id="GO:0003677">
    <property type="term" value="F:DNA binding"/>
    <property type="evidence" value="ECO:0007669"/>
    <property type="project" value="UniProtKB-KW"/>
</dbReference>
<evidence type="ECO:0000256" key="2">
    <source>
        <dbReference type="ARBA" id="ARBA00023125"/>
    </source>
</evidence>
<dbReference type="PANTHER" id="PTHR44688">
    <property type="entry name" value="DNA-BINDING TRANSCRIPTIONAL ACTIVATOR DEVR_DOSR"/>
    <property type="match status" value="1"/>
</dbReference>
<dbReference type="Gene3D" id="1.10.10.10">
    <property type="entry name" value="Winged helix-like DNA-binding domain superfamily/Winged helix DNA-binding domain"/>
    <property type="match status" value="1"/>
</dbReference>
<dbReference type="InterPro" id="IPR016032">
    <property type="entry name" value="Sig_transdc_resp-reg_C-effctor"/>
</dbReference>
<dbReference type="PRINTS" id="PR00038">
    <property type="entry name" value="HTHLUXR"/>
</dbReference>
<proteinExistence type="predicted"/>
<dbReference type="PANTHER" id="PTHR44688:SF16">
    <property type="entry name" value="DNA-BINDING TRANSCRIPTIONAL ACTIVATOR DEVR_DOSR"/>
    <property type="match status" value="1"/>
</dbReference>
<protein>
    <submittedName>
        <fullName evidence="5">Response regulator protein vraR</fullName>
    </submittedName>
</protein>
<sequence>MTDPSPLLRPRDGDALRAEIRRVASVTGVPVLFGGEVHADTLLLSEFFGVRTNGLRGLSVLRTSGLGGQVMDSGRPGLVADYRNAPTITHHYDGPVMSEGIRSVVAVPVVVDDNPRAVLYAATRGNGALGDRTADALLQAGRRLATEITIRDEVDRRLRLLEAVSAPARASTGVVVEELRDIHAELRDIAYSAADAKLRDRLHAVGARLTRALSGGPAPDAPKLSRRELDVLVQVALGCSNQEVAQRLSVGPETVKSYLRSAMNKLDAHSRHEAVVTARRFGLIP</sequence>
<evidence type="ECO:0000313" key="6">
    <source>
        <dbReference type="Proteomes" id="UP000290439"/>
    </source>
</evidence>
<dbReference type="InterPro" id="IPR029016">
    <property type="entry name" value="GAF-like_dom_sf"/>
</dbReference>
<dbReference type="PROSITE" id="PS50043">
    <property type="entry name" value="HTH_LUXR_2"/>
    <property type="match status" value="1"/>
</dbReference>
<name>A0A4U8W2V6_9NOCA</name>
<keyword evidence="3" id="KW-0804">Transcription</keyword>
<evidence type="ECO:0000313" key="5">
    <source>
        <dbReference type="EMBL" id="VFA98784.1"/>
    </source>
</evidence>